<dbReference type="NCBIfam" id="TIGR01102">
    <property type="entry name" value="yscR"/>
    <property type="match status" value="1"/>
</dbReference>
<evidence type="ECO:0000256" key="5">
    <source>
        <dbReference type="ARBA" id="ARBA00022989"/>
    </source>
</evidence>
<feature type="transmembrane region" description="Helical" evidence="7">
    <location>
        <begin position="162"/>
        <end position="184"/>
    </location>
</feature>
<keyword evidence="4 7" id="KW-0812">Transmembrane</keyword>
<gene>
    <name evidence="8" type="primary">sctR</name>
    <name evidence="8" type="ORF">HKD32_14765</name>
</gene>
<comment type="caution">
    <text evidence="8">The sequence shown here is derived from an EMBL/GenBank/DDBJ whole genome shotgun (WGS) entry which is preliminary data.</text>
</comment>
<comment type="similarity">
    <text evidence="2 7">Belongs to the FliP/MopC/SpaP family.</text>
</comment>
<keyword evidence="3 7" id="KW-1003">Cell membrane</keyword>
<protein>
    <submittedName>
        <fullName evidence="8">Type III secretion system export apparatus subunit SctR</fullName>
    </submittedName>
</protein>
<sequence length="219" mass="23912">MGSGLASTNLVTALILTLAFALLTLAVISTTSFVKISVVLFLLRTALGIQQSPPNVVLYSIALILTLFISAPMGKEVYQSVTDAGLKYESISDYVQAYEVAQAPVAQHLMRFTQPRERAFFVNSAQRLWPEDMRATLAPDSLPVLLPAYLTGELKRAFEIGFLIYLPFIVIDLVVTTILIAMGLSQVQPNTISVPLKLLLFVLAGGWTRLLHGLVLSYA</sequence>
<feature type="transmembrane region" description="Helical" evidence="7">
    <location>
        <begin position="55"/>
        <end position="73"/>
    </location>
</feature>
<dbReference type="NCBIfam" id="NF009438">
    <property type="entry name" value="PRK12797.1"/>
    <property type="match status" value="1"/>
</dbReference>
<dbReference type="EMBL" id="JABCQN010000012">
    <property type="protein sequence ID" value="MBF0872083.1"/>
    <property type="molecule type" value="Genomic_DNA"/>
</dbReference>
<dbReference type="PANTHER" id="PTHR30587">
    <property type="entry name" value="FLAGELLAR BIOSYNTHETIC PROTEIN FLIP"/>
    <property type="match status" value="1"/>
</dbReference>
<organism evidence="8 9">
    <name type="scientific">Gluconobacter japonicus</name>
    <dbReference type="NCBI Taxonomy" id="376620"/>
    <lineage>
        <taxon>Bacteria</taxon>
        <taxon>Pseudomonadati</taxon>
        <taxon>Pseudomonadota</taxon>
        <taxon>Alphaproteobacteria</taxon>
        <taxon>Acetobacterales</taxon>
        <taxon>Acetobacteraceae</taxon>
        <taxon>Gluconobacter</taxon>
    </lineage>
</organism>
<feature type="transmembrane region" description="Helical" evidence="7">
    <location>
        <begin position="12"/>
        <end position="43"/>
    </location>
</feature>
<dbReference type="PROSITE" id="PS01061">
    <property type="entry name" value="FLIP_2"/>
    <property type="match status" value="1"/>
</dbReference>
<dbReference type="PRINTS" id="PR01302">
    <property type="entry name" value="TYPE3IMPPROT"/>
</dbReference>
<evidence type="ECO:0000256" key="3">
    <source>
        <dbReference type="ARBA" id="ARBA00022475"/>
    </source>
</evidence>
<dbReference type="InterPro" id="IPR005838">
    <property type="entry name" value="T3SS_IM_P"/>
</dbReference>
<evidence type="ECO:0000313" key="8">
    <source>
        <dbReference type="EMBL" id="MBF0872083.1"/>
    </source>
</evidence>
<evidence type="ECO:0000256" key="6">
    <source>
        <dbReference type="ARBA" id="ARBA00023136"/>
    </source>
</evidence>
<proteinExistence type="inferred from homology"/>
<keyword evidence="5 7" id="KW-1133">Transmembrane helix</keyword>
<reference evidence="8" key="2">
    <citation type="submission" date="2020-11" db="EMBL/GenBank/DDBJ databases">
        <title>Description of novel Gluconobacter species.</title>
        <authorList>
            <person name="Cleenwerck I."/>
            <person name="Cnockaert M."/>
            <person name="Borremans W."/>
            <person name="Wieme A.D."/>
            <person name="De Vuyst L."/>
            <person name="Vandamme P."/>
        </authorList>
    </citation>
    <scope>NUCLEOTIDE SEQUENCE</scope>
    <source>
        <strain evidence="8">R71697</strain>
    </source>
</reference>
<dbReference type="GO" id="GO:0005886">
    <property type="term" value="C:plasma membrane"/>
    <property type="evidence" value="ECO:0007669"/>
    <property type="project" value="UniProtKB-SubCell"/>
</dbReference>
<dbReference type="GO" id="GO:0009306">
    <property type="term" value="P:protein secretion"/>
    <property type="evidence" value="ECO:0007669"/>
    <property type="project" value="UniProtKB-UniRule"/>
</dbReference>
<reference evidence="8" key="1">
    <citation type="submission" date="2020-04" db="EMBL/GenBank/DDBJ databases">
        <authorList>
            <person name="Sombolestani A."/>
        </authorList>
    </citation>
    <scope>NUCLEOTIDE SEQUENCE</scope>
    <source>
        <strain evidence="8">R71697</strain>
    </source>
</reference>
<dbReference type="AlphaFoldDB" id="A0A9Q2FTM0"/>
<feature type="transmembrane region" description="Helical" evidence="7">
    <location>
        <begin position="196"/>
        <end position="218"/>
    </location>
</feature>
<evidence type="ECO:0000313" key="9">
    <source>
        <dbReference type="Proteomes" id="UP000661006"/>
    </source>
</evidence>
<dbReference type="Pfam" id="PF00813">
    <property type="entry name" value="FliP"/>
    <property type="match status" value="1"/>
</dbReference>
<evidence type="ECO:0000256" key="7">
    <source>
        <dbReference type="RuleBase" id="RU362070"/>
    </source>
</evidence>
<dbReference type="Proteomes" id="UP000661006">
    <property type="component" value="Unassembled WGS sequence"/>
</dbReference>
<name>A0A9Q2FTM0_GLUJA</name>
<evidence type="ECO:0000256" key="1">
    <source>
        <dbReference type="ARBA" id="ARBA00004651"/>
    </source>
</evidence>
<keyword evidence="6 7" id="KW-0472">Membrane</keyword>
<accession>A0A9Q2FTM0</accession>
<comment type="subcellular location">
    <subcellularLocation>
        <location evidence="1">Cell membrane</location>
        <topology evidence="1">Multi-pass membrane protein</topology>
    </subcellularLocation>
</comment>
<dbReference type="PANTHER" id="PTHR30587:SF2">
    <property type="entry name" value="SURFACE PRESENTATION OF ANTIGENS PROTEIN SPAP"/>
    <property type="match status" value="1"/>
</dbReference>
<evidence type="ECO:0000256" key="2">
    <source>
        <dbReference type="ARBA" id="ARBA00006257"/>
    </source>
</evidence>
<evidence type="ECO:0000256" key="4">
    <source>
        <dbReference type="ARBA" id="ARBA00022692"/>
    </source>
</evidence>
<dbReference type="InterPro" id="IPR005773">
    <property type="entry name" value="T3SS_YscR-like"/>
</dbReference>